<name>A0A0A8YX28_ARUDO</name>
<organism evidence="1">
    <name type="scientific">Arundo donax</name>
    <name type="common">Giant reed</name>
    <name type="synonym">Donax arundinaceus</name>
    <dbReference type="NCBI Taxonomy" id="35708"/>
    <lineage>
        <taxon>Eukaryota</taxon>
        <taxon>Viridiplantae</taxon>
        <taxon>Streptophyta</taxon>
        <taxon>Embryophyta</taxon>
        <taxon>Tracheophyta</taxon>
        <taxon>Spermatophyta</taxon>
        <taxon>Magnoliopsida</taxon>
        <taxon>Liliopsida</taxon>
        <taxon>Poales</taxon>
        <taxon>Poaceae</taxon>
        <taxon>PACMAD clade</taxon>
        <taxon>Arundinoideae</taxon>
        <taxon>Arundineae</taxon>
        <taxon>Arundo</taxon>
    </lineage>
</organism>
<proteinExistence type="predicted"/>
<dbReference type="AlphaFoldDB" id="A0A0A8YX28"/>
<protein>
    <submittedName>
        <fullName evidence="1">Uncharacterized protein</fullName>
    </submittedName>
</protein>
<evidence type="ECO:0000313" key="1">
    <source>
        <dbReference type="EMBL" id="JAD31689.1"/>
    </source>
</evidence>
<accession>A0A0A8YX28</accession>
<reference evidence="1" key="1">
    <citation type="submission" date="2014-09" db="EMBL/GenBank/DDBJ databases">
        <authorList>
            <person name="Magalhaes I.L.F."/>
            <person name="Oliveira U."/>
            <person name="Santos F.R."/>
            <person name="Vidigal T.H.D.A."/>
            <person name="Brescovit A.D."/>
            <person name="Santos A.J."/>
        </authorList>
    </citation>
    <scope>NUCLEOTIDE SEQUENCE</scope>
    <source>
        <tissue evidence="1">Shoot tissue taken approximately 20 cm above the soil surface</tissue>
    </source>
</reference>
<dbReference type="EMBL" id="GBRH01266206">
    <property type="protein sequence ID" value="JAD31689.1"/>
    <property type="molecule type" value="Transcribed_RNA"/>
</dbReference>
<reference evidence="1" key="2">
    <citation type="journal article" date="2015" name="Data Brief">
        <title>Shoot transcriptome of the giant reed, Arundo donax.</title>
        <authorList>
            <person name="Barrero R.A."/>
            <person name="Guerrero F.D."/>
            <person name="Moolhuijzen P."/>
            <person name="Goolsby J.A."/>
            <person name="Tidwell J."/>
            <person name="Bellgard S.E."/>
            <person name="Bellgard M.I."/>
        </authorList>
    </citation>
    <scope>NUCLEOTIDE SEQUENCE</scope>
    <source>
        <tissue evidence="1">Shoot tissue taken approximately 20 cm above the soil surface</tissue>
    </source>
</reference>
<sequence>MHRTSLEIARCFNLIVIIIYIKRRMGITCYMLN</sequence>